<keyword evidence="6" id="KW-1185">Reference proteome</keyword>
<keyword evidence="3" id="KW-0694">RNA-binding</keyword>
<keyword evidence="3" id="KW-0699">rRNA-binding</keyword>
<protein>
    <recommendedName>
        <fullName evidence="3">Large ribosomal subunit protein eL20</fullName>
    </recommendedName>
</protein>
<comment type="similarity">
    <text evidence="3">Belongs to the eukaryotic ribosomal protein eL20 family.</text>
</comment>
<reference evidence="5 6" key="1">
    <citation type="submission" date="2006-10" db="EMBL/GenBank/DDBJ databases">
        <title>Complete sequence of Methanosaeta thermophila PT.</title>
        <authorList>
            <consortium name="US DOE Joint Genome Institute"/>
            <person name="Copeland A."/>
            <person name="Lucas S."/>
            <person name="Lapidus A."/>
            <person name="Barry K."/>
            <person name="Detter J.C."/>
            <person name="Glavina del Rio T."/>
            <person name="Hammon N."/>
            <person name="Israni S."/>
            <person name="Pitluck S."/>
            <person name="Chain P."/>
            <person name="Malfatti S."/>
            <person name="Shin M."/>
            <person name="Vergez L."/>
            <person name="Schmutz J."/>
            <person name="Larimer F."/>
            <person name="Land M."/>
            <person name="Hauser L."/>
            <person name="Kyrpides N."/>
            <person name="Kim E."/>
            <person name="Smith K.S."/>
            <person name="Ingram-Smith C."/>
            <person name="Richardson P."/>
        </authorList>
    </citation>
    <scope>NUCLEOTIDE SEQUENCE [LARGE SCALE GENOMIC DNA]</scope>
    <source>
        <strain evidence="6">DSM 6194 / JCM 14653 / NBRC 101360 / PT</strain>
    </source>
</reference>
<dbReference type="GO" id="GO:0003735">
    <property type="term" value="F:structural constituent of ribosome"/>
    <property type="evidence" value="ECO:0007669"/>
    <property type="project" value="InterPro"/>
</dbReference>
<gene>
    <name evidence="3" type="primary">rpl18a</name>
    <name evidence="3" type="synonym">rpl20e</name>
    <name evidence="3" type="synonym">rplX</name>
    <name evidence="5" type="ordered locus">Mthe_1566</name>
</gene>
<dbReference type="GO" id="GO:0005840">
    <property type="term" value="C:ribosome"/>
    <property type="evidence" value="ECO:0007669"/>
    <property type="project" value="UniProtKB-KW"/>
</dbReference>
<organism evidence="5 6">
    <name type="scientific">Methanothrix thermoacetophila (strain DSM 6194 / JCM 14653 / NBRC 101360 / PT)</name>
    <name type="common">Methanosaeta thermophila</name>
    <dbReference type="NCBI Taxonomy" id="349307"/>
    <lineage>
        <taxon>Archaea</taxon>
        <taxon>Methanobacteriati</taxon>
        <taxon>Methanobacteriota</taxon>
        <taxon>Stenosarchaea group</taxon>
        <taxon>Methanomicrobia</taxon>
        <taxon>Methanotrichales</taxon>
        <taxon>Methanotrichaceae</taxon>
        <taxon>Methanothrix</taxon>
    </lineage>
</organism>
<dbReference type="KEGG" id="mtp:Mthe_1566"/>
<accession>A0B9G2</accession>
<dbReference type="Gene3D" id="3.10.20.10">
    <property type="match status" value="1"/>
</dbReference>
<dbReference type="Pfam" id="PF01775">
    <property type="entry name" value="Ribosomal_L18A"/>
    <property type="match status" value="1"/>
</dbReference>
<dbReference type="InterPro" id="IPR023573">
    <property type="entry name" value="Ribosomal_eL20_dom"/>
</dbReference>
<comment type="subunit">
    <text evidence="3">Part of the 50S ribosomal subunit. Binds 23S rRNA.</text>
</comment>
<dbReference type="STRING" id="349307.Mthe_1566"/>
<evidence type="ECO:0000313" key="6">
    <source>
        <dbReference type="Proteomes" id="UP000000674"/>
    </source>
</evidence>
<dbReference type="OrthoDB" id="191241at2157"/>
<dbReference type="InterPro" id="IPR028877">
    <property type="entry name" value="Ribosomal_eL20"/>
</dbReference>
<dbReference type="RefSeq" id="WP_011696715.1">
    <property type="nucleotide sequence ID" value="NC_008553.1"/>
</dbReference>
<evidence type="ECO:0000256" key="3">
    <source>
        <dbReference type="HAMAP-Rule" id="MF_00273"/>
    </source>
</evidence>
<dbReference type="SUPFAM" id="SSF160374">
    <property type="entry name" value="RplX-like"/>
    <property type="match status" value="1"/>
</dbReference>
<sequence length="63" mass="7304">MGKYIVTGRYKASFIGNVWQKFTKVLDCPNERVAIEWAYSLMGSKHGLKRNLIKIDEVRAGEW</sequence>
<dbReference type="GO" id="GO:0006412">
    <property type="term" value="P:translation"/>
    <property type="evidence" value="ECO:0007669"/>
    <property type="project" value="UniProtKB-UniRule"/>
</dbReference>
<dbReference type="GO" id="GO:1990904">
    <property type="term" value="C:ribonucleoprotein complex"/>
    <property type="evidence" value="ECO:0007669"/>
    <property type="project" value="UniProtKB-KW"/>
</dbReference>
<feature type="domain" description="Large ribosomal subunit protein eL20" evidence="4">
    <location>
        <begin position="1"/>
        <end position="59"/>
    </location>
</feature>
<proteinExistence type="inferred from homology"/>
<keyword evidence="2 3" id="KW-0687">Ribonucleoprotein</keyword>
<evidence type="ECO:0000256" key="1">
    <source>
        <dbReference type="ARBA" id="ARBA00022980"/>
    </source>
</evidence>
<dbReference type="NCBIfam" id="NF001981">
    <property type="entry name" value="PRK00773.1-1"/>
    <property type="match status" value="1"/>
</dbReference>
<dbReference type="GO" id="GO:0070180">
    <property type="term" value="F:large ribosomal subunit rRNA binding"/>
    <property type="evidence" value="ECO:0007669"/>
    <property type="project" value="UniProtKB-UniRule"/>
</dbReference>
<evidence type="ECO:0000313" key="5">
    <source>
        <dbReference type="EMBL" id="ABK15336.1"/>
    </source>
</evidence>
<dbReference type="HOGENOM" id="CLU_177460_1_1_2"/>
<dbReference type="AlphaFoldDB" id="A0B9G2"/>
<name>A0B9G2_METTP</name>
<dbReference type="Proteomes" id="UP000000674">
    <property type="component" value="Chromosome"/>
</dbReference>
<evidence type="ECO:0000256" key="2">
    <source>
        <dbReference type="ARBA" id="ARBA00023274"/>
    </source>
</evidence>
<dbReference type="GeneID" id="4461858"/>
<dbReference type="HAMAP" id="MF_00273">
    <property type="entry name" value="Ribosomal_eL20"/>
    <property type="match status" value="1"/>
</dbReference>
<keyword evidence="1 3" id="KW-0689">Ribosomal protein</keyword>
<dbReference type="EMBL" id="CP000477">
    <property type="protein sequence ID" value="ABK15336.1"/>
    <property type="molecule type" value="Genomic_DNA"/>
</dbReference>
<evidence type="ECO:0000259" key="4">
    <source>
        <dbReference type="Pfam" id="PF01775"/>
    </source>
</evidence>